<dbReference type="InterPro" id="IPR001227">
    <property type="entry name" value="Ac_transferase_dom_sf"/>
</dbReference>
<dbReference type="InterPro" id="IPR014043">
    <property type="entry name" value="Acyl_transferase_dom"/>
</dbReference>
<feature type="domain" description="Malonyl-CoA:ACP transacylase (MAT)" evidence="1">
    <location>
        <begin position="82"/>
        <end position="332"/>
    </location>
</feature>
<dbReference type="SUPFAM" id="SSF52151">
    <property type="entry name" value="FabD/lysophospholipase-like"/>
    <property type="match status" value="1"/>
</dbReference>
<evidence type="ECO:0000313" key="3">
    <source>
        <dbReference type="Proteomes" id="UP000594260"/>
    </source>
</evidence>
<dbReference type="InterPro" id="IPR016035">
    <property type="entry name" value="Acyl_Trfase/lysoPLipase"/>
</dbReference>
<dbReference type="Proteomes" id="UP000594260">
    <property type="component" value="Unplaced"/>
</dbReference>
<keyword evidence="3" id="KW-1185">Reference proteome</keyword>
<dbReference type="GO" id="GO:0016740">
    <property type="term" value="F:transferase activity"/>
    <property type="evidence" value="ECO:0007669"/>
    <property type="project" value="InterPro"/>
</dbReference>
<evidence type="ECO:0000313" key="2">
    <source>
        <dbReference type="EnsemblMetazoa" id="XP_022650676"/>
    </source>
</evidence>
<dbReference type="CTD" id="39910"/>
<dbReference type="Pfam" id="PF00698">
    <property type="entry name" value="Acyl_transf_1"/>
    <property type="match status" value="1"/>
</dbReference>
<dbReference type="InterPro" id="IPR052760">
    <property type="entry name" value="Mitochondrial_malonyltrans"/>
</dbReference>
<dbReference type="GeneID" id="111245927"/>
<dbReference type="Gene3D" id="3.40.366.10">
    <property type="entry name" value="Malonyl-Coenzyme A Acyl Carrier Protein, domain 2"/>
    <property type="match status" value="1"/>
</dbReference>
<organism evidence="2 3">
    <name type="scientific">Varroa destructor</name>
    <name type="common">Honeybee mite</name>
    <dbReference type="NCBI Taxonomy" id="109461"/>
    <lineage>
        <taxon>Eukaryota</taxon>
        <taxon>Metazoa</taxon>
        <taxon>Ecdysozoa</taxon>
        <taxon>Arthropoda</taxon>
        <taxon>Chelicerata</taxon>
        <taxon>Arachnida</taxon>
        <taxon>Acari</taxon>
        <taxon>Parasitiformes</taxon>
        <taxon>Mesostigmata</taxon>
        <taxon>Gamasina</taxon>
        <taxon>Dermanyssoidea</taxon>
        <taxon>Varroidae</taxon>
        <taxon>Varroa</taxon>
    </lineage>
</organism>
<name>A0A7M7JDZ0_VARDE</name>
<dbReference type="PANTHER" id="PTHR47170">
    <property type="entry name" value="MALONYL-COA ACP TRANSACYLASE, ACP-BINDING"/>
    <property type="match status" value="1"/>
</dbReference>
<dbReference type="SMART" id="SM00827">
    <property type="entry name" value="PKS_AT"/>
    <property type="match status" value="1"/>
</dbReference>
<dbReference type="AlphaFoldDB" id="A0A7M7JDZ0"/>
<protein>
    <recommendedName>
        <fullName evidence="1">Malonyl-CoA:ACP transacylase (MAT) domain-containing protein</fullName>
    </recommendedName>
</protein>
<accession>A0A7M7JDZ0</accession>
<proteinExistence type="predicted"/>
<dbReference type="EnsemblMetazoa" id="XM_022794941">
    <property type="protein sequence ID" value="XP_022650676"/>
    <property type="gene ID" value="LOC111245927"/>
</dbReference>
<dbReference type="PANTHER" id="PTHR47170:SF2">
    <property type="entry name" value="MALONYL-COA:ACP TRANSACYLASE (MAT) DOMAIN-CONTAINING PROTEIN"/>
    <property type="match status" value="1"/>
</dbReference>
<dbReference type="RefSeq" id="XP_022650676.1">
    <property type="nucleotide sequence ID" value="XM_022794941.1"/>
</dbReference>
<evidence type="ECO:0000259" key="1">
    <source>
        <dbReference type="SMART" id="SM00827"/>
    </source>
</evidence>
<sequence>MNYYRLFRGVLTCSSVRLYNKSTKRPEVSELLRDASTFELNSIGDQWNSDTYPIERSLKNKLRAEAVLTKPMKDPRSTTVVLFPGQGAQYTGMAKNLLTVPGVKDMFNFASSVMKIDLLKLCLDGPQEVLNMTINCQAAMLLTSLAALEKLKLSSPELIERCTTTAGFSVGEYSALVFGGAISFEDTVHLVKLRGEAMQICSEERPSGLMTVFLRADSKLNLGTKLAREWCQEREKIKDPVCEIASHLFPHCKVIGGDEKVMSNFSAKPYKTPEMIRKHLVQQIYSPVKWEQVMQKIYMRNDDVPFPNTYEVGPGDTLRPILKMVNARAYEQSYKHEI</sequence>
<reference evidence="2" key="1">
    <citation type="submission" date="2021-01" db="UniProtKB">
        <authorList>
            <consortium name="EnsemblMetazoa"/>
        </authorList>
    </citation>
    <scope>IDENTIFICATION</scope>
</reference>